<protein>
    <recommendedName>
        <fullName evidence="9">Protein farnesyltransferase/geranylgeranyltransferase type-1 subunit alpha</fullName>
        <ecNumber evidence="4">2.5.1.58</ecNumber>
        <ecNumber evidence="3">2.5.1.59</ecNumber>
    </recommendedName>
    <alternativeName>
        <fullName evidence="12">CAAX farnesyltransferase subunit alpha</fullName>
    </alternativeName>
    <alternativeName>
        <fullName evidence="11">FTase-alpha</fullName>
    </alternativeName>
    <alternativeName>
        <fullName evidence="10">Ras proteins prenyltransferase subunit alpha</fullName>
    </alternativeName>
    <alternativeName>
        <fullName evidence="13">Type I protein geranyl-geranyltransferase subunit alpha</fullName>
    </alternativeName>
</protein>
<comment type="cofactor">
    <cofactor evidence="1">
        <name>Mg(2+)</name>
        <dbReference type="ChEBI" id="CHEBI:18420"/>
    </cofactor>
</comment>
<evidence type="ECO:0000256" key="3">
    <source>
        <dbReference type="ARBA" id="ARBA00012700"/>
    </source>
</evidence>
<evidence type="ECO:0000256" key="7">
    <source>
        <dbReference type="ARBA" id="ARBA00022737"/>
    </source>
</evidence>
<evidence type="ECO:0000313" key="14">
    <source>
        <dbReference type="EMBL" id="THH19293.1"/>
    </source>
</evidence>
<dbReference type="SUPFAM" id="SSF48439">
    <property type="entry name" value="Protein prenylyltransferase"/>
    <property type="match status" value="1"/>
</dbReference>
<organism evidence="14 15">
    <name type="scientific">Bondarzewia mesenterica</name>
    <dbReference type="NCBI Taxonomy" id="1095465"/>
    <lineage>
        <taxon>Eukaryota</taxon>
        <taxon>Fungi</taxon>
        <taxon>Dikarya</taxon>
        <taxon>Basidiomycota</taxon>
        <taxon>Agaricomycotina</taxon>
        <taxon>Agaricomycetes</taxon>
        <taxon>Russulales</taxon>
        <taxon>Bondarzewiaceae</taxon>
        <taxon>Bondarzewia</taxon>
    </lineage>
</organism>
<reference evidence="14 15" key="1">
    <citation type="submission" date="2019-02" db="EMBL/GenBank/DDBJ databases">
        <title>Genome sequencing of the rare red list fungi Bondarzewia mesenterica.</title>
        <authorList>
            <person name="Buettner E."/>
            <person name="Kellner H."/>
        </authorList>
    </citation>
    <scope>NUCLEOTIDE SEQUENCE [LARGE SCALE GENOMIC DNA]</scope>
    <source>
        <strain evidence="14 15">DSM 108281</strain>
    </source>
</reference>
<dbReference type="PROSITE" id="PS51147">
    <property type="entry name" value="PFTA"/>
    <property type="match status" value="5"/>
</dbReference>
<accession>A0A4V3XFY2</accession>
<sequence>MSQTSLEEPLLFSQRLEWSDVTPIPQYESIAPLAPIFYSDEYKDATDYFRGIVKTGEMSTRVLDLTERIIRLNPAHYSAWQYRYQTLLAISAPLADELTLTNTLTQSFLKTYQVWHHRRLLLTLLNDPDPELPFIEQALAVDTKNYHTWSYRQWVLAHFDRPELWAGEIAFVKRMIAQDVRNNSAWHHRFFVVFERAGERGEDVMRRELTFTKEKIALAPNNPSAWNYLRGILDHTHTPYSTQITFVKPFAASPDDDANVDIDVLDLENPPPSRGAQLPCAAAIEFLADVYEAEGKSGLDKAIELWRTLANEHDTIRKNYWEYRIREASKQ</sequence>
<dbReference type="AlphaFoldDB" id="A0A4V3XFY2"/>
<comment type="caution">
    <text evidence="14">The sequence shown here is derived from an EMBL/GenBank/DDBJ whole genome shotgun (WGS) entry which is preliminary data.</text>
</comment>
<gene>
    <name evidence="14" type="ORF">EW146_g1855</name>
</gene>
<evidence type="ECO:0000256" key="6">
    <source>
        <dbReference type="ARBA" id="ARBA00022679"/>
    </source>
</evidence>
<dbReference type="Pfam" id="PF01239">
    <property type="entry name" value="PPTA"/>
    <property type="match status" value="5"/>
</dbReference>
<evidence type="ECO:0000256" key="13">
    <source>
        <dbReference type="ARBA" id="ARBA00043219"/>
    </source>
</evidence>
<keyword evidence="8" id="KW-0460">Magnesium</keyword>
<dbReference type="InterPro" id="IPR002088">
    <property type="entry name" value="Prenyl_trans_a"/>
</dbReference>
<evidence type="ECO:0000256" key="2">
    <source>
        <dbReference type="ARBA" id="ARBA00006734"/>
    </source>
</evidence>
<dbReference type="GO" id="GO:0005953">
    <property type="term" value="C:CAAX-protein geranylgeranyltransferase complex"/>
    <property type="evidence" value="ECO:0007669"/>
    <property type="project" value="TreeGrafter"/>
</dbReference>
<dbReference type="GO" id="GO:0005965">
    <property type="term" value="C:protein farnesyltransferase complex"/>
    <property type="evidence" value="ECO:0007669"/>
    <property type="project" value="TreeGrafter"/>
</dbReference>
<name>A0A4V3XFY2_9AGAM</name>
<keyword evidence="7" id="KW-0677">Repeat</keyword>
<dbReference type="EMBL" id="SGPL01000050">
    <property type="protein sequence ID" value="THH19293.1"/>
    <property type="molecule type" value="Genomic_DNA"/>
</dbReference>
<dbReference type="OrthoDB" id="10255768at2759"/>
<evidence type="ECO:0000256" key="8">
    <source>
        <dbReference type="ARBA" id="ARBA00022842"/>
    </source>
</evidence>
<keyword evidence="15" id="KW-1185">Reference proteome</keyword>
<dbReference type="Proteomes" id="UP000310158">
    <property type="component" value="Unassembled WGS sequence"/>
</dbReference>
<dbReference type="EC" id="2.5.1.58" evidence="4"/>
<proteinExistence type="inferred from homology"/>
<evidence type="ECO:0000256" key="4">
    <source>
        <dbReference type="ARBA" id="ARBA00012702"/>
    </source>
</evidence>
<keyword evidence="5" id="KW-0637">Prenyltransferase</keyword>
<dbReference type="PANTHER" id="PTHR11129:SF1">
    <property type="entry name" value="PROTEIN FARNESYLTRANSFERASE_GERANYLGERANYLTRANSFERASE TYPE-1 SUBUNIT ALPHA"/>
    <property type="match status" value="1"/>
</dbReference>
<evidence type="ECO:0000256" key="9">
    <source>
        <dbReference type="ARBA" id="ARBA00040965"/>
    </source>
</evidence>
<dbReference type="GO" id="GO:0004662">
    <property type="term" value="F:CAAX-protein geranylgeranyltransferase activity"/>
    <property type="evidence" value="ECO:0007669"/>
    <property type="project" value="UniProtKB-EC"/>
</dbReference>
<dbReference type="EC" id="2.5.1.59" evidence="3"/>
<evidence type="ECO:0000256" key="1">
    <source>
        <dbReference type="ARBA" id="ARBA00001946"/>
    </source>
</evidence>
<dbReference type="GO" id="GO:0004660">
    <property type="term" value="F:protein farnesyltransferase activity"/>
    <property type="evidence" value="ECO:0007669"/>
    <property type="project" value="UniProtKB-EC"/>
</dbReference>
<evidence type="ECO:0000256" key="5">
    <source>
        <dbReference type="ARBA" id="ARBA00022602"/>
    </source>
</evidence>
<comment type="similarity">
    <text evidence="2">Belongs to the protein prenyltransferase subunit alpha family.</text>
</comment>
<dbReference type="PANTHER" id="PTHR11129">
    <property type="entry name" value="PROTEIN FARNESYLTRANSFERASE ALPHA SUBUNIT/RAB GERANYLGERANYL TRANSFERASE ALPHA SUBUNIT"/>
    <property type="match status" value="1"/>
</dbReference>
<evidence type="ECO:0000313" key="15">
    <source>
        <dbReference type="Proteomes" id="UP000310158"/>
    </source>
</evidence>
<keyword evidence="6" id="KW-0808">Transferase</keyword>
<evidence type="ECO:0000256" key="11">
    <source>
        <dbReference type="ARBA" id="ARBA00042436"/>
    </source>
</evidence>
<evidence type="ECO:0000256" key="12">
    <source>
        <dbReference type="ARBA" id="ARBA00043086"/>
    </source>
</evidence>
<dbReference type="Gene3D" id="1.25.40.120">
    <property type="entry name" value="Protein prenylyltransferase"/>
    <property type="match status" value="1"/>
</dbReference>
<evidence type="ECO:0000256" key="10">
    <source>
        <dbReference type="ARBA" id="ARBA00041392"/>
    </source>
</evidence>